<evidence type="ECO:0000256" key="3">
    <source>
        <dbReference type="ARBA" id="ARBA00021777"/>
    </source>
</evidence>
<evidence type="ECO:0000256" key="2">
    <source>
        <dbReference type="ARBA" id="ARBA00011265"/>
    </source>
</evidence>
<dbReference type="Proteomes" id="UP000314982">
    <property type="component" value="Unassembled WGS sequence"/>
</dbReference>
<dbReference type="PANTHER" id="PTHR13338:SF4">
    <property type="entry name" value="NADH DEHYDROGENASE [UBIQUINONE] 1 ALPHA SUBCOMPLEX ASSEMBLY FACTOR 4"/>
    <property type="match status" value="1"/>
</dbReference>
<reference evidence="4" key="3">
    <citation type="submission" date="2025-09" db="UniProtKB">
        <authorList>
            <consortium name="Ensembl"/>
        </authorList>
    </citation>
    <scope>IDENTIFICATION</scope>
</reference>
<name>A0A4W5N9U0_9TELE</name>
<evidence type="ECO:0000256" key="1">
    <source>
        <dbReference type="ARBA" id="ARBA00010698"/>
    </source>
</evidence>
<evidence type="ECO:0000313" key="4">
    <source>
        <dbReference type="Ensembl" id="ENSHHUP00000046718.1"/>
    </source>
</evidence>
<sequence>MWNPDWWNQMLNVLRATRVRCGISGYPDRTFSLPGKIVGRTSPFPELMMSNMGARVARLFRNFNLENRVHREIGKAKPEAAPRHQTHIDPVQSTQVTEISDAIHKRNDPLLGFLKSVYVESKDPTGAPKEVTEEKEERRPLMFSLPGDPYGIVEIIDVPKGKLSIIEALQALNNHKNAPQTWTLDKVAREYSLDLKDTKALLEHFIPFEVKIIPPKTEDAKKIKDI</sequence>
<dbReference type="InterPro" id="IPR009622">
    <property type="entry name" value="NDUFAF4"/>
</dbReference>
<protein>
    <recommendedName>
        <fullName evidence="3">NADH dehydrogenase [ubiquinone] 1 alpha subcomplex assembly factor 4</fullName>
    </recommendedName>
</protein>
<dbReference type="PANTHER" id="PTHR13338">
    <property type="entry name" value="UPF0240 PROTEIN"/>
    <property type="match status" value="1"/>
</dbReference>
<proteinExistence type="inferred from homology"/>
<dbReference type="STRING" id="62062.ENSHHUP00000046718"/>
<dbReference type="GO" id="GO:0032981">
    <property type="term" value="P:mitochondrial respiratory chain complex I assembly"/>
    <property type="evidence" value="ECO:0007669"/>
    <property type="project" value="InterPro"/>
</dbReference>
<accession>A0A4W5N9U0</accession>
<comment type="similarity">
    <text evidence="1">Belongs to the NDUFAF4 family.</text>
</comment>
<evidence type="ECO:0000313" key="5">
    <source>
        <dbReference type="Proteomes" id="UP000314982"/>
    </source>
</evidence>
<dbReference type="GeneTree" id="ENSGT00390000001627"/>
<dbReference type="Ensembl" id="ENSHHUT00000048435.1">
    <property type="protein sequence ID" value="ENSHHUP00000046718.1"/>
    <property type="gene ID" value="ENSHHUG00000028435.1"/>
</dbReference>
<reference evidence="5" key="1">
    <citation type="submission" date="2018-06" db="EMBL/GenBank/DDBJ databases">
        <title>Genome assembly of Danube salmon.</title>
        <authorList>
            <person name="Macqueen D.J."/>
            <person name="Gundappa M.K."/>
        </authorList>
    </citation>
    <scope>NUCLEOTIDE SEQUENCE [LARGE SCALE GENOMIC DNA]</scope>
</reference>
<organism evidence="4 5">
    <name type="scientific">Hucho hucho</name>
    <name type="common">huchen</name>
    <dbReference type="NCBI Taxonomy" id="62062"/>
    <lineage>
        <taxon>Eukaryota</taxon>
        <taxon>Metazoa</taxon>
        <taxon>Chordata</taxon>
        <taxon>Craniata</taxon>
        <taxon>Vertebrata</taxon>
        <taxon>Euteleostomi</taxon>
        <taxon>Actinopterygii</taxon>
        <taxon>Neopterygii</taxon>
        <taxon>Teleostei</taxon>
        <taxon>Protacanthopterygii</taxon>
        <taxon>Salmoniformes</taxon>
        <taxon>Salmonidae</taxon>
        <taxon>Salmoninae</taxon>
        <taxon>Hucho</taxon>
    </lineage>
</organism>
<dbReference type="AlphaFoldDB" id="A0A4W5N9U0"/>
<dbReference type="GO" id="GO:0005739">
    <property type="term" value="C:mitochondrion"/>
    <property type="evidence" value="ECO:0007669"/>
    <property type="project" value="TreeGrafter"/>
</dbReference>
<dbReference type="Pfam" id="PF06784">
    <property type="entry name" value="UPF0240"/>
    <property type="match status" value="1"/>
</dbReference>
<keyword evidence="5" id="KW-1185">Reference proteome</keyword>
<comment type="subunit">
    <text evidence="2">Binds calmodulin. Interacts with NDUFAF3.</text>
</comment>
<reference evidence="4" key="2">
    <citation type="submission" date="2025-08" db="UniProtKB">
        <authorList>
            <consortium name="Ensembl"/>
        </authorList>
    </citation>
    <scope>IDENTIFICATION</scope>
</reference>